<dbReference type="GeneID" id="95534974"/>
<proteinExistence type="inferred from homology"/>
<evidence type="ECO:0000256" key="8">
    <source>
        <dbReference type="ARBA" id="ARBA00023065"/>
    </source>
</evidence>
<sequence>MNLGPLEPKAVDLVIAVVCFSLVFGILAKVLLPRISRTLAEREDAIAGNNERAEATRIEAERIHDEYKHELAEAYREIAHTRQEASEQGALIIAAARDEGARRRDALVAAAHAQIEVDRTLAAAALNESVRRLAVELASRIVGEPLEDFADRSEIVDRYFDELEADSSVR</sequence>
<evidence type="ECO:0000256" key="15">
    <source>
        <dbReference type="SAM" id="Coils"/>
    </source>
</evidence>
<dbReference type="PANTHER" id="PTHR33445:SF1">
    <property type="entry name" value="ATP SYNTHASE SUBUNIT B"/>
    <property type="match status" value="1"/>
</dbReference>
<evidence type="ECO:0000256" key="5">
    <source>
        <dbReference type="ARBA" id="ARBA00022692"/>
    </source>
</evidence>
<accession>A0ABX6AWD9</accession>
<comment type="subcellular location">
    <subcellularLocation>
        <location evidence="1 13">Cell membrane</location>
        <topology evidence="1 13">Single-pass membrane protein</topology>
    </subcellularLocation>
</comment>
<evidence type="ECO:0000256" key="10">
    <source>
        <dbReference type="ARBA" id="ARBA00023310"/>
    </source>
</evidence>
<dbReference type="CDD" id="cd06503">
    <property type="entry name" value="ATP-synt_Fo_b"/>
    <property type="match status" value="1"/>
</dbReference>
<keyword evidence="4 13" id="KW-0138">CF(0)</keyword>
<dbReference type="PANTHER" id="PTHR33445">
    <property type="entry name" value="ATP SYNTHASE SUBUNIT B', CHLOROPLASTIC"/>
    <property type="match status" value="1"/>
</dbReference>
<evidence type="ECO:0000256" key="7">
    <source>
        <dbReference type="ARBA" id="ARBA00022989"/>
    </source>
</evidence>
<organism evidence="16 17">
    <name type="scientific">Streptomyces prasinus</name>
    <dbReference type="NCBI Taxonomy" id="67345"/>
    <lineage>
        <taxon>Bacteria</taxon>
        <taxon>Bacillati</taxon>
        <taxon>Actinomycetota</taxon>
        <taxon>Actinomycetes</taxon>
        <taxon>Kitasatosporales</taxon>
        <taxon>Streptomycetaceae</taxon>
        <taxon>Streptomyces</taxon>
    </lineage>
</organism>
<keyword evidence="5 13" id="KW-0812">Transmembrane</keyword>
<evidence type="ECO:0000256" key="13">
    <source>
        <dbReference type="HAMAP-Rule" id="MF_01398"/>
    </source>
</evidence>
<keyword evidence="10 13" id="KW-0066">ATP synthesis</keyword>
<dbReference type="RefSeq" id="WP_055605160.1">
    <property type="nucleotide sequence ID" value="NZ_CP023697.1"/>
</dbReference>
<keyword evidence="13" id="KW-1003">Cell membrane</keyword>
<evidence type="ECO:0000256" key="1">
    <source>
        <dbReference type="ARBA" id="ARBA00004162"/>
    </source>
</evidence>
<dbReference type="Pfam" id="PF00430">
    <property type="entry name" value="ATP-synt_B"/>
    <property type="match status" value="1"/>
</dbReference>
<gene>
    <name evidence="13" type="primary">atpF</name>
    <name evidence="16" type="ORF">CP972_10420</name>
</gene>
<evidence type="ECO:0000256" key="14">
    <source>
        <dbReference type="RuleBase" id="RU003848"/>
    </source>
</evidence>
<evidence type="ECO:0000256" key="9">
    <source>
        <dbReference type="ARBA" id="ARBA00023136"/>
    </source>
</evidence>
<dbReference type="EMBL" id="CP023697">
    <property type="protein sequence ID" value="QEV06051.1"/>
    <property type="molecule type" value="Genomic_DNA"/>
</dbReference>
<keyword evidence="15" id="KW-0175">Coiled coil</keyword>
<evidence type="ECO:0000256" key="6">
    <source>
        <dbReference type="ARBA" id="ARBA00022781"/>
    </source>
</evidence>
<keyword evidence="6 13" id="KW-0375">Hydrogen ion transport</keyword>
<keyword evidence="9 13" id="KW-0472">Membrane</keyword>
<comment type="subunit">
    <text evidence="12 13">F-type ATPases have 2 components, F(1) - the catalytic core - and F(0) - the membrane proton channel. F(1) has five subunits: alpha(3), beta(3), gamma(1), delta(1), epsilon(1). F(0) has three main subunits: a(1), b(2) and c(10-14). The alpha and beta chains form an alternating ring which encloses part of the gamma chain. F(1) is attached to F(0) by a central stalk formed by the gamma and epsilon chains, while a peripheral stalk is formed by the delta and b chains.</text>
</comment>
<keyword evidence="17" id="KW-1185">Reference proteome</keyword>
<dbReference type="InterPro" id="IPR028987">
    <property type="entry name" value="ATP_synth_B-like_membr_sf"/>
</dbReference>
<comment type="similarity">
    <text evidence="2 13 14">Belongs to the ATPase B chain family.</text>
</comment>
<protein>
    <recommendedName>
        <fullName evidence="13">ATP synthase subunit b</fullName>
    </recommendedName>
    <alternativeName>
        <fullName evidence="13">ATP synthase F(0) sector subunit b</fullName>
    </alternativeName>
    <alternativeName>
        <fullName evidence="13">ATPase subunit I</fullName>
    </alternativeName>
    <alternativeName>
        <fullName evidence="13">F-type ATPase subunit b</fullName>
        <shortName evidence="13">F-ATPase subunit b</shortName>
    </alternativeName>
</protein>
<dbReference type="InterPro" id="IPR002146">
    <property type="entry name" value="ATP_synth_b/b'su_bac/chlpt"/>
</dbReference>
<evidence type="ECO:0000313" key="16">
    <source>
        <dbReference type="EMBL" id="QEV06051.1"/>
    </source>
</evidence>
<dbReference type="Proteomes" id="UP000326041">
    <property type="component" value="Chromosome"/>
</dbReference>
<evidence type="ECO:0000256" key="2">
    <source>
        <dbReference type="ARBA" id="ARBA00005513"/>
    </source>
</evidence>
<comment type="function">
    <text evidence="11 13">F(1)F(0) ATP synthase produces ATP from ADP in the presence of a proton or sodium gradient. F-type ATPases consist of two structural domains, F(1) containing the extramembraneous catalytic core and F(0) containing the membrane proton channel, linked together by a central stalk and a peripheral stalk. During catalysis, ATP synthesis in the catalytic domain of F(1) is coupled via a rotary mechanism of the central stalk subunits to proton translocation.</text>
</comment>
<feature type="coiled-coil region" evidence="15">
    <location>
        <begin position="50"/>
        <end position="84"/>
    </location>
</feature>
<keyword evidence="7 13" id="KW-1133">Transmembrane helix</keyword>
<evidence type="ECO:0000256" key="4">
    <source>
        <dbReference type="ARBA" id="ARBA00022547"/>
    </source>
</evidence>
<comment type="function">
    <text evidence="13">Component of the F(0) channel, it forms part of the peripheral stalk, linking F(1) to F(0).</text>
</comment>
<dbReference type="HAMAP" id="MF_01398">
    <property type="entry name" value="ATP_synth_b_bprime"/>
    <property type="match status" value="1"/>
</dbReference>
<dbReference type="InterPro" id="IPR050059">
    <property type="entry name" value="ATP_synthase_B_chain"/>
</dbReference>
<evidence type="ECO:0000313" key="17">
    <source>
        <dbReference type="Proteomes" id="UP000326041"/>
    </source>
</evidence>
<keyword evidence="8 13" id="KW-0406">Ion transport</keyword>
<feature type="transmembrane region" description="Helical" evidence="13">
    <location>
        <begin position="13"/>
        <end position="32"/>
    </location>
</feature>
<keyword evidence="3 13" id="KW-0813">Transport</keyword>
<evidence type="ECO:0000256" key="12">
    <source>
        <dbReference type="ARBA" id="ARBA00025830"/>
    </source>
</evidence>
<name>A0ABX6AWD9_9ACTN</name>
<dbReference type="SUPFAM" id="SSF81573">
    <property type="entry name" value="F1F0 ATP synthase subunit B, membrane domain"/>
    <property type="match status" value="1"/>
</dbReference>
<evidence type="ECO:0000256" key="11">
    <source>
        <dbReference type="ARBA" id="ARBA00025198"/>
    </source>
</evidence>
<reference evidence="16 17" key="1">
    <citation type="submission" date="2017-09" db="EMBL/GenBank/DDBJ databases">
        <authorList>
            <person name="Lee N."/>
            <person name="Cho B.-K."/>
        </authorList>
    </citation>
    <scope>NUCLEOTIDE SEQUENCE [LARGE SCALE GENOMIC DNA]</scope>
    <source>
        <strain evidence="16 17">ATCC 13879</strain>
    </source>
</reference>
<evidence type="ECO:0000256" key="3">
    <source>
        <dbReference type="ARBA" id="ARBA00022448"/>
    </source>
</evidence>